<dbReference type="STRING" id="1121865.OMW_00984"/>
<evidence type="ECO:0000313" key="1">
    <source>
        <dbReference type="EMBL" id="EOW87558.1"/>
    </source>
</evidence>
<dbReference type="OrthoDB" id="2186315at2"/>
<accession>S1NPB2</accession>
<dbReference type="RefSeq" id="WP_016183144.1">
    <property type="nucleotide sequence ID" value="NZ_JXKI01000016.1"/>
</dbReference>
<keyword evidence="2" id="KW-1185">Reference proteome</keyword>
<organism evidence="1 2">
    <name type="scientific">Enterococcus columbae DSM 7374 = ATCC 51263</name>
    <dbReference type="NCBI Taxonomy" id="1121865"/>
    <lineage>
        <taxon>Bacteria</taxon>
        <taxon>Bacillati</taxon>
        <taxon>Bacillota</taxon>
        <taxon>Bacilli</taxon>
        <taxon>Lactobacillales</taxon>
        <taxon>Enterococcaceae</taxon>
        <taxon>Enterococcus</taxon>
    </lineage>
</organism>
<name>S1NPB2_9ENTE</name>
<dbReference type="AlphaFoldDB" id="S1NPB2"/>
<dbReference type="Proteomes" id="UP000014113">
    <property type="component" value="Unassembled WGS sequence"/>
</dbReference>
<gene>
    <name evidence="1" type="ORF">I568_00223</name>
</gene>
<reference evidence="1 2" key="1">
    <citation type="submission" date="2013-03" db="EMBL/GenBank/DDBJ databases">
        <title>The Genome Sequence of Enterococcus columbae ATCC_51263 (PacBio/Illumina hybrid assembly).</title>
        <authorList>
            <consortium name="The Broad Institute Genomics Platform"/>
            <consortium name="The Broad Institute Genome Sequencing Center for Infectious Disease"/>
            <person name="Earl A."/>
            <person name="Russ C."/>
            <person name="Gilmore M."/>
            <person name="Surin D."/>
            <person name="Walker B."/>
            <person name="Young S."/>
            <person name="Zeng Q."/>
            <person name="Gargeya S."/>
            <person name="Fitzgerald M."/>
            <person name="Haas B."/>
            <person name="Abouelleil A."/>
            <person name="Allen A.W."/>
            <person name="Alvarado L."/>
            <person name="Arachchi H.M."/>
            <person name="Berlin A.M."/>
            <person name="Chapman S.B."/>
            <person name="Gainer-Dewar J."/>
            <person name="Goldberg J."/>
            <person name="Griggs A."/>
            <person name="Gujja S."/>
            <person name="Hansen M."/>
            <person name="Howarth C."/>
            <person name="Imamovic A."/>
            <person name="Ireland A."/>
            <person name="Larimer J."/>
            <person name="McCowan C."/>
            <person name="Murphy C."/>
            <person name="Pearson M."/>
            <person name="Poon T.W."/>
            <person name="Priest M."/>
            <person name="Roberts A."/>
            <person name="Saif S."/>
            <person name="Shea T."/>
            <person name="Sisk P."/>
            <person name="Sykes S."/>
            <person name="Wortman J."/>
            <person name="Nusbaum C."/>
            <person name="Birren B."/>
        </authorList>
    </citation>
    <scope>NUCLEOTIDE SEQUENCE [LARGE SCALE GENOMIC DNA]</scope>
    <source>
        <strain evidence="1 2">ATCC 51263</strain>
    </source>
</reference>
<protein>
    <submittedName>
        <fullName evidence="1">Uncharacterized protein</fullName>
    </submittedName>
</protein>
<dbReference type="PATRIC" id="fig|1121865.3.peg.973"/>
<evidence type="ECO:0000313" key="2">
    <source>
        <dbReference type="Proteomes" id="UP000014113"/>
    </source>
</evidence>
<proteinExistence type="predicted"/>
<dbReference type="EMBL" id="ASWJ01000002">
    <property type="protein sequence ID" value="EOW87558.1"/>
    <property type="molecule type" value="Genomic_DNA"/>
</dbReference>
<sequence>MDKQQLDALPLYVQKALHPDFVFLIQPNLIQHFPARNWQREQFLTALDERLGEKYRLSTWHGYAVAIAEEKDCIAIIPKFEHL</sequence>
<comment type="caution">
    <text evidence="1">The sequence shown here is derived from an EMBL/GenBank/DDBJ whole genome shotgun (WGS) entry which is preliminary data.</text>
</comment>
<dbReference type="eggNOG" id="ENOG5032KW7">
    <property type="taxonomic scope" value="Bacteria"/>
</dbReference>